<dbReference type="STRING" id="1630135.DAD186_16760"/>
<dbReference type="PANTHER" id="PTHR21666:SF289">
    <property type="entry name" value="L-ALA--D-GLU ENDOPEPTIDASE"/>
    <property type="match status" value="1"/>
</dbReference>
<proteinExistence type="predicted"/>
<dbReference type="InterPro" id="IPR011055">
    <property type="entry name" value="Dup_hybrid_motif"/>
</dbReference>
<accession>A0A1B0ZJU7</accession>
<dbReference type="InterPro" id="IPR050570">
    <property type="entry name" value="Cell_wall_metabolism_enzyme"/>
</dbReference>
<evidence type="ECO:0000313" key="3">
    <source>
        <dbReference type="EMBL" id="ANP28226.1"/>
    </source>
</evidence>
<sequence length="211" mass="22175">MHISIRFGTRVLVILMLLIGAGALAFAPAHGAGEEDFPQERVSAIINRAHRAALAFEALASPEPPPLLDSSAHEGMWAWPVGPAHEVVRFFEAPAHRYGPGHRGLDIAGGALEVRAVESGTVTFAGKVAGKPVIAILHGNGLTSTYEPVLASVSKGDAVRKEQLIGVIEHPSEHAHCEAGCVHLGAKRGKDYLDPLPLLEGRGPSVLLPVA</sequence>
<dbReference type="CDD" id="cd12797">
    <property type="entry name" value="M23_peptidase"/>
    <property type="match status" value="1"/>
</dbReference>
<dbReference type="KEGG" id="dva:DAD186_16760"/>
<evidence type="ECO:0000259" key="2">
    <source>
        <dbReference type="Pfam" id="PF01551"/>
    </source>
</evidence>
<dbReference type="Proteomes" id="UP000092596">
    <property type="component" value="Chromosome"/>
</dbReference>
<name>A0A1B0ZJU7_9MICO</name>
<dbReference type="Pfam" id="PF01551">
    <property type="entry name" value="Peptidase_M23"/>
    <property type="match status" value="1"/>
</dbReference>
<evidence type="ECO:0000256" key="1">
    <source>
        <dbReference type="ARBA" id="ARBA00022729"/>
    </source>
</evidence>
<dbReference type="AlphaFoldDB" id="A0A1B0ZJU7"/>
<dbReference type="Gene3D" id="2.70.70.10">
    <property type="entry name" value="Glucose Permease (Domain IIA)"/>
    <property type="match status" value="1"/>
</dbReference>
<dbReference type="RefSeq" id="WP_236886235.1">
    <property type="nucleotide sequence ID" value="NZ_CP012117.1"/>
</dbReference>
<dbReference type="InterPro" id="IPR016047">
    <property type="entry name" value="M23ase_b-sheet_dom"/>
</dbReference>
<dbReference type="PANTHER" id="PTHR21666">
    <property type="entry name" value="PEPTIDASE-RELATED"/>
    <property type="match status" value="1"/>
</dbReference>
<dbReference type="PATRIC" id="fig|1630135.4.peg.1676"/>
<keyword evidence="1" id="KW-0732">Signal</keyword>
<evidence type="ECO:0000313" key="4">
    <source>
        <dbReference type="Proteomes" id="UP000092596"/>
    </source>
</evidence>
<reference evidence="3 4" key="1">
    <citation type="submission" date="2015-06" db="EMBL/GenBank/DDBJ databases">
        <title>Investigation of pathophysiology for high-risk pregnancy and development of treatment modality based on it.</title>
        <authorList>
            <person name="Kim B.-C."/>
            <person name="Lim S."/>
        </authorList>
    </citation>
    <scope>NUCLEOTIDE SEQUENCE [LARGE SCALE GENOMIC DNA]</scope>
    <source>
        <strain evidence="3 4">AD1-86</strain>
    </source>
</reference>
<protein>
    <recommendedName>
        <fullName evidence="2">M23ase beta-sheet core domain-containing protein</fullName>
    </recommendedName>
</protein>
<dbReference type="GO" id="GO:0004222">
    <property type="term" value="F:metalloendopeptidase activity"/>
    <property type="evidence" value="ECO:0007669"/>
    <property type="project" value="TreeGrafter"/>
</dbReference>
<organism evidence="3 4">
    <name type="scientific">Dermabacter vaginalis</name>
    <dbReference type="NCBI Taxonomy" id="1630135"/>
    <lineage>
        <taxon>Bacteria</taxon>
        <taxon>Bacillati</taxon>
        <taxon>Actinomycetota</taxon>
        <taxon>Actinomycetes</taxon>
        <taxon>Micrococcales</taxon>
        <taxon>Dermabacteraceae</taxon>
        <taxon>Dermabacter</taxon>
    </lineage>
</organism>
<dbReference type="EMBL" id="CP012117">
    <property type="protein sequence ID" value="ANP28226.1"/>
    <property type="molecule type" value="Genomic_DNA"/>
</dbReference>
<feature type="domain" description="M23ase beta-sheet core" evidence="2">
    <location>
        <begin position="101"/>
        <end position="195"/>
    </location>
</feature>
<dbReference type="SUPFAM" id="SSF51261">
    <property type="entry name" value="Duplicated hybrid motif"/>
    <property type="match status" value="1"/>
</dbReference>
<gene>
    <name evidence="3" type="ORF">DAD186_16760</name>
</gene>